<organism evidence="2 3">
    <name type="scientific">Streptomyces niveus</name>
    <name type="common">Streptomyces spheroides</name>
    <dbReference type="NCBI Taxonomy" id="193462"/>
    <lineage>
        <taxon>Bacteria</taxon>
        <taxon>Bacillati</taxon>
        <taxon>Actinomycetota</taxon>
        <taxon>Actinomycetes</taxon>
        <taxon>Kitasatosporales</taxon>
        <taxon>Streptomycetaceae</taxon>
        <taxon>Streptomyces</taxon>
    </lineage>
</organism>
<evidence type="ECO:0000313" key="3">
    <source>
        <dbReference type="Proteomes" id="UP001432209"/>
    </source>
</evidence>
<sequence>MRIGAFSLRYATVLFAVLLACKAFLSHTLVLPGDAADLAPDVLVTSTHYYSANYATAQEPHSRYSAPPKARALFHIEDFRVLRKTHCEGSVNPVADPHGQGAERPYATAPAHAATEPRAPPPRPDRTLLSAWCDSPAQIRAHLQIWRV</sequence>
<name>A0ABZ1ZZG3_STRNV</name>
<dbReference type="Proteomes" id="UP001432209">
    <property type="component" value="Chromosome"/>
</dbReference>
<proteinExistence type="predicted"/>
<dbReference type="EMBL" id="CP109495">
    <property type="protein sequence ID" value="WUX51817.1"/>
    <property type="molecule type" value="Genomic_DNA"/>
</dbReference>
<reference evidence="2" key="1">
    <citation type="submission" date="2022-10" db="EMBL/GenBank/DDBJ databases">
        <title>The complete genomes of actinobacterial strains from the NBC collection.</title>
        <authorList>
            <person name="Joergensen T.S."/>
            <person name="Alvarez Arevalo M."/>
            <person name="Sterndorff E.B."/>
            <person name="Faurdal D."/>
            <person name="Vuksanovic O."/>
            <person name="Mourched A.-S."/>
            <person name="Charusanti P."/>
            <person name="Shaw S."/>
            <person name="Blin K."/>
            <person name="Weber T."/>
        </authorList>
    </citation>
    <scope>NUCLEOTIDE SEQUENCE</scope>
    <source>
        <strain evidence="2">NBC_01432</strain>
    </source>
</reference>
<feature type="compositionally biased region" description="Low complexity" evidence="1">
    <location>
        <begin position="102"/>
        <end position="117"/>
    </location>
</feature>
<accession>A0ABZ1ZZG3</accession>
<protein>
    <submittedName>
        <fullName evidence="2">Uncharacterized protein</fullName>
    </submittedName>
</protein>
<gene>
    <name evidence="2" type="ORF">OG442_09855</name>
</gene>
<feature type="region of interest" description="Disordered" evidence="1">
    <location>
        <begin position="92"/>
        <end position="125"/>
    </location>
</feature>
<dbReference type="RefSeq" id="WP_329075504.1">
    <property type="nucleotide sequence ID" value="NZ_CP109421.1"/>
</dbReference>
<evidence type="ECO:0000256" key="1">
    <source>
        <dbReference type="SAM" id="MobiDB-lite"/>
    </source>
</evidence>
<keyword evidence="3" id="KW-1185">Reference proteome</keyword>
<dbReference type="PROSITE" id="PS51257">
    <property type="entry name" value="PROKAR_LIPOPROTEIN"/>
    <property type="match status" value="1"/>
</dbReference>
<evidence type="ECO:0000313" key="2">
    <source>
        <dbReference type="EMBL" id="WUX51817.1"/>
    </source>
</evidence>